<feature type="region of interest" description="Disordered" evidence="1">
    <location>
        <begin position="71"/>
        <end position="94"/>
    </location>
</feature>
<proteinExistence type="predicted"/>
<evidence type="ECO:0000256" key="1">
    <source>
        <dbReference type="SAM" id="MobiDB-lite"/>
    </source>
</evidence>
<organism evidence="2 3">
    <name type="scientific">Citrullus colocynthis</name>
    <name type="common">colocynth</name>
    <dbReference type="NCBI Taxonomy" id="252529"/>
    <lineage>
        <taxon>Eukaryota</taxon>
        <taxon>Viridiplantae</taxon>
        <taxon>Streptophyta</taxon>
        <taxon>Embryophyta</taxon>
        <taxon>Tracheophyta</taxon>
        <taxon>Spermatophyta</taxon>
        <taxon>Magnoliopsida</taxon>
        <taxon>eudicotyledons</taxon>
        <taxon>Gunneridae</taxon>
        <taxon>Pentapetalae</taxon>
        <taxon>rosids</taxon>
        <taxon>fabids</taxon>
        <taxon>Cucurbitales</taxon>
        <taxon>Cucurbitaceae</taxon>
        <taxon>Benincaseae</taxon>
        <taxon>Citrullus</taxon>
    </lineage>
</organism>
<sequence>MKRNLKPSVSNDSIRRKRTKVGDLDRDRPWTCRRDSSPISLKERHVTYPNNAKTSEFAFFKKLKEDANHRFSSSLPRQKELQSKKFNSSDDFRERASPVENPYKDFRSHHLVENVTPVNFNSLHLHLGNSSKISEVDVEHAHKTLKDTQSKQRNVENDDIFSRKRQKLRQFIQDMSFHGTGDSYEKGYGVISALLSRLIPESNQYKFNNNLEKLQRLPGRCCPRLGYEHYLNNSSSPCSLNKSSGSLFSHSVFSTSSDDNNFHVQYRTKEFDCDVERKMTLLDVNGSHLTATVENYRSLISDLFKPQYGLYDQGEDLHIRKQELEPLLLGWDTDDIKDENSSQVTELNTFAEPPISFADDHQPNLHKSFGAVALCSSPFPSSNRRNVYSLPCSSLDSYQIHGLSWHNVEKEEDIDATFNVHLNFSSVPKCLRQCDNYVDDGGSRDFCAQSADWLMYSVLDDERRNPSVESLCFWHRL</sequence>
<evidence type="ECO:0000313" key="2">
    <source>
        <dbReference type="EMBL" id="CAK9309753.1"/>
    </source>
</evidence>
<gene>
    <name evidence="2" type="ORF">CITCOLO1_LOCUS1342</name>
</gene>
<feature type="compositionally biased region" description="Basic and acidic residues" evidence="1">
    <location>
        <begin position="77"/>
        <end position="94"/>
    </location>
</feature>
<dbReference type="Proteomes" id="UP001642487">
    <property type="component" value="Chromosome 1"/>
</dbReference>
<accession>A0ABP0XNL4</accession>
<dbReference type="EMBL" id="OZ021735">
    <property type="protein sequence ID" value="CAK9309753.1"/>
    <property type="molecule type" value="Genomic_DNA"/>
</dbReference>
<feature type="region of interest" description="Disordered" evidence="1">
    <location>
        <begin position="1"/>
        <end position="27"/>
    </location>
</feature>
<keyword evidence="3" id="KW-1185">Reference proteome</keyword>
<protein>
    <submittedName>
        <fullName evidence="2">Uncharacterized protein</fullName>
    </submittedName>
</protein>
<evidence type="ECO:0000313" key="3">
    <source>
        <dbReference type="Proteomes" id="UP001642487"/>
    </source>
</evidence>
<reference evidence="2 3" key="1">
    <citation type="submission" date="2024-03" db="EMBL/GenBank/DDBJ databases">
        <authorList>
            <person name="Gkanogiannis A."/>
            <person name="Becerra Lopez-Lavalle L."/>
        </authorList>
    </citation>
    <scope>NUCLEOTIDE SEQUENCE [LARGE SCALE GENOMIC DNA]</scope>
</reference>
<name>A0ABP0XNL4_9ROSI</name>